<accession>A0A1G7ZJ95</accession>
<evidence type="ECO:0000256" key="1">
    <source>
        <dbReference type="ARBA" id="ARBA00023012"/>
    </source>
</evidence>
<keyword evidence="1" id="KW-0902">Two-component regulatory system</keyword>
<dbReference type="InterPro" id="IPR036641">
    <property type="entry name" value="HPT_dom_sf"/>
</dbReference>
<reference evidence="4 5" key="1">
    <citation type="submission" date="2016-10" db="EMBL/GenBank/DDBJ databases">
        <authorList>
            <person name="de Groot N.N."/>
        </authorList>
    </citation>
    <scope>NUCLEOTIDE SEQUENCE [LARGE SCALE GENOMIC DNA]</scope>
    <source>
        <strain evidence="4 5">DSM 5885</strain>
    </source>
</reference>
<protein>
    <submittedName>
        <fullName evidence="4">Hpt domain-containing protein</fullName>
    </submittedName>
</protein>
<dbReference type="EMBL" id="FNCY01000003">
    <property type="protein sequence ID" value="SDH08768.1"/>
    <property type="molecule type" value="Genomic_DNA"/>
</dbReference>
<dbReference type="PROSITE" id="PS50894">
    <property type="entry name" value="HPT"/>
    <property type="match status" value="1"/>
</dbReference>
<proteinExistence type="predicted"/>
<feature type="domain" description="HPt" evidence="3">
    <location>
        <begin position="20"/>
        <end position="114"/>
    </location>
</feature>
<dbReference type="STRING" id="83767.SAMN05660652_01191"/>
<dbReference type="RefSeq" id="WP_091935240.1">
    <property type="nucleotide sequence ID" value="NZ_FNCY01000003.1"/>
</dbReference>
<dbReference type="Pfam" id="PF01627">
    <property type="entry name" value="Hpt"/>
    <property type="match status" value="1"/>
</dbReference>
<evidence type="ECO:0000313" key="5">
    <source>
        <dbReference type="Proteomes" id="UP000198607"/>
    </source>
</evidence>
<sequence length="114" mass="12049">MAGGDKIYDRAEALTRLDGDEALFKEMAEMFVGECESYCQALAGALASREAAQLRREAHTVKSLLATFSFEAGRQLAARLEQLAAGGTIEGAESLTQDLIVAVRQLAAALAADA</sequence>
<dbReference type="AlphaFoldDB" id="A0A1G7ZJ95"/>
<dbReference type="OrthoDB" id="9181827at2"/>
<keyword evidence="2" id="KW-0597">Phosphoprotein</keyword>
<evidence type="ECO:0000259" key="3">
    <source>
        <dbReference type="PROSITE" id="PS50894"/>
    </source>
</evidence>
<gene>
    <name evidence="4" type="ORF">SAMN05660652_01191</name>
</gene>
<organism evidence="4 5">
    <name type="scientific">Propionivibrio dicarboxylicus</name>
    <dbReference type="NCBI Taxonomy" id="83767"/>
    <lineage>
        <taxon>Bacteria</taxon>
        <taxon>Pseudomonadati</taxon>
        <taxon>Pseudomonadota</taxon>
        <taxon>Betaproteobacteria</taxon>
        <taxon>Rhodocyclales</taxon>
        <taxon>Rhodocyclaceae</taxon>
        <taxon>Propionivibrio</taxon>
    </lineage>
</organism>
<feature type="modified residue" description="Phosphohistidine" evidence="2">
    <location>
        <position position="59"/>
    </location>
</feature>
<keyword evidence="5" id="KW-1185">Reference proteome</keyword>
<dbReference type="InterPro" id="IPR008207">
    <property type="entry name" value="Sig_transdc_His_kin_Hpt_dom"/>
</dbReference>
<dbReference type="GO" id="GO:0004672">
    <property type="term" value="F:protein kinase activity"/>
    <property type="evidence" value="ECO:0007669"/>
    <property type="project" value="UniProtKB-ARBA"/>
</dbReference>
<dbReference type="Proteomes" id="UP000198607">
    <property type="component" value="Unassembled WGS sequence"/>
</dbReference>
<dbReference type="SUPFAM" id="SSF47226">
    <property type="entry name" value="Histidine-containing phosphotransfer domain, HPT domain"/>
    <property type="match status" value="1"/>
</dbReference>
<dbReference type="Gene3D" id="1.20.120.160">
    <property type="entry name" value="HPT domain"/>
    <property type="match status" value="1"/>
</dbReference>
<dbReference type="GO" id="GO:0000160">
    <property type="term" value="P:phosphorelay signal transduction system"/>
    <property type="evidence" value="ECO:0007669"/>
    <property type="project" value="UniProtKB-KW"/>
</dbReference>
<evidence type="ECO:0000313" key="4">
    <source>
        <dbReference type="EMBL" id="SDH08768.1"/>
    </source>
</evidence>
<name>A0A1G7ZJ95_9RHOO</name>
<evidence type="ECO:0000256" key="2">
    <source>
        <dbReference type="PROSITE-ProRule" id="PRU00110"/>
    </source>
</evidence>